<evidence type="ECO:0000256" key="1">
    <source>
        <dbReference type="ARBA" id="ARBA00004141"/>
    </source>
</evidence>
<feature type="transmembrane region" description="Helical" evidence="5">
    <location>
        <begin position="21"/>
        <end position="38"/>
    </location>
</feature>
<dbReference type="SUPFAM" id="SSF144091">
    <property type="entry name" value="Rhomboid-like"/>
    <property type="match status" value="1"/>
</dbReference>
<evidence type="ECO:0000313" key="6">
    <source>
        <dbReference type="EMBL" id="ELR63731.1"/>
    </source>
</evidence>
<dbReference type="Proteomes" id="UP000011134">
    <property type="component" value="Unassembled WGS sequence"/>
</dbReference>
<dbReference type="GO" id="GO:0016020">
    <property type="term" value="C:membrane"/>
    <property type="evidence" value="ECO:0007669"/>
    <property type="project" value="UniProtKB-SubCell"/>
</dbReference>
<comment type="caution">
    <text evidence="6">The sequence shown here is derived from an EMBL/GenBank/DDBJ whole genome shotgun (WGS) entry which is preliminary data.</text>
</comment>
<dbReference type="Gene3D" id="1.20.1540.10">
    <property type="entry name" value="Rhomboid-like"/>
    <property type="match status" value="1"/>
</dbReference>
<keyword evidence="2 5" id="KW-0812">Transmembrane</keyword>
<dbReference type="EMBL" id="AMZO01000036">
    <property type="protein sequence ID" value="ELR63731.1"/>
    <property type="molecule type" value="Genomic_DNA"/>
</dbReference>
<evidence type="ECO:0000313" key="7">
    <source>
        <dbReference type="Proteomes" id="UP000011134"/>
    </source>
</evidence>
<evidence type="ECO:0000256" key="4">
    <source>
        <dbReference type="ARBA" id="ARBA00023136"/>
    </source>
</evidence>
<keyword evidence="7" id="KW-1185">Reference proteome</keyword>
<keyword evidence="4 5" id="KW-0472">Membrane</keyword>
<keyword evidence="3 5" id="KW-1133">Transmembrane helix</keyword>
<reference evidence="6 7" key="1">
    <citation type="submission" date="2012-12" db="EMBL/GenBank/DDBJ databases">
        <title>Genome Assembly of Photobacterium sp. AK15.</title>
        <authorList>
            <person name="Khatri I."/>
            <person name="Vaidya B."/>
            <person name="Srinivas T.N.R."/>
            <person name="Subramanian S."/>
            <person name="Pinnaka A."/>
        </authorList>
    </citation>
    <scope>NUCLEOTIDE SEQUENCE [LARGE SCALE GENOMIC DNA]</scope>
    <source>
        <strain evidence="6 7">AK15</strain>
    </source>
</reference>
<feature type="transmembrane region" description="Helical" evidence="5">
    <location>
        <begin position="106"/>
        <end position="124"/>
    </location>
</feature>
<evidence type="ECO:0000256" key="5">
    <source>
        <dbReference type="SAM" id="Phobius"/>
    </source>
</evidence>
<evidence type="ECO:0008006" key="8">
    <source>
        <dbReference type="Google" id="ProtNLM"/>
    </source>
</evidence>
<name>L8J4R2_9GAMM</name>
<organism evidence="6 7">
    <name type="scientific">Photobacterium marinum</name>
    <dbReference type="NCBI Taxonomy" id="1056511"/>
    <lineage>
        <taxon>Bacteria</taxon>
        <taxon>Pseudomonadati</taxon>
        <taxon>Pseudomonadota</taxon>
        <taxon>Gammaproteobacteria</taxon>
        <taxon>Vibrionales</taxon>
        <taxon>Vibrionaceae</taxon>
        <taxon>Photobacterium</taxon>
    </lineage>
</organism>
<dbReference type="InterPro" id="IPR023826">
    <property type="entry name" value="Rhom-like_SP_proteobac"/>
</dbReference>
<comment type="subcellular location">
    <subcellularLocation>
        <location evidence="1">Membrane</location>
        <topology evidence="1">Multi-pass membrane protein</topology>
    </subcellularLocation>
</comment>
<gene>
    <name evidence="6" type="ORF">C942_03400</name>
</gene>
<dbReference type="PATRIC" id="fig|1056511.3.peg.4324"/>
<dbReference type="NCBIfam" id="TIGR03902">
    <property type="entry name" value="rhom_GG_sort"/>
    <property type="match status" value="1"/>
</dbReference>
<sequence>MNSLALAIITFIFRWHFSARQFTFLLLTLSVAVGLAIIITDIQWYAGLSGVLHGLFGWGAIKDIEGKHKGGWLLLFGLAGKISWEQIFGGSVSSAALIGARVATEAHLAGGIAGITIALLPLLYRKWKQSNPVKN</sequence>
<protein>
    <recommendedName>
        <fullName evidence="8">Peptidase S54 rhomboid domain-containing protein</fullName>
    </recommendedName>
</protein>
<accession>L8J4R2</accession>
<proteinExistence type="predicted"/>
<dbReference type="AlphaFoldDB" id="L8J4R2"/>
<evidence type="ECO:0000256" key="3">
    <source>
        <dbReference type="ARBA" id="ARBA00022989"/>
    </source>
</evidence>
<evidence type="ECO:0000256" key="2">
    <source>
        <dbReference type="ARBA" id="ARBA00022692"/>
    </source>
</evidence>
<dbReference type="InterPro" id="IPR035952">
    <property type="entry name" value="Rhomboid-like_sf"/>
</dbReference>